<evidence type="ECO:0000313" key="15">
    <source>
        <dbReference type="Proteomes" id="UP000262712"/>
    </source>
</evidence>
<keyword evidence="3" id="KW-0597">Phosphoprotein</keyword>
<dbReference type="Proteomes" id="UP000221222">
    <property type="component" value="Unassembled WGS sequence"/>
</dbReference>
<keyword evidence="14" id="KW-1185">Reference proteome</keyword>
<dbReference type="InterPro" id="IPR005467">
    <property type="entry name" value="His_kinase_dom"/>
</dbReference>
<evidence type="ECO:0000256" key="7">
    <source>
        <dbReference type="ARBA" id="ARBA00022840"/>
    </source>
</evidence>
<dbReference type="InterPro" id="IPR036097">
    <property type="entry name" value="HisK_dim/P_sf"/>
</dbReference>
<dbReference type="SMART" id="SM00387">
    <property type="entry name" value="HATPase_c"/>
    <property type="match status" value="1"/>
</dbReference>
<evidence type="ECO:0000256" key="4">
    <source>
        <dbReference type="ARBA" id="ARBA00022679"/>
    </source>
</evidence>
<keyword evidence="10" id="KW-0472">Membrane</keyword>
<evidence type="ECO:0000256" key="2">
    <source>
        <dbReference type="ARBA" id="ARBA00012438"/>
    </source>
</evidence>
<dbReference type="KEGG" id="amol:AMOL_0504"/>
<dbReference type="Proteomes" id="UP000262712">
    <property type="component" value="Chromosome"/>
</dbReference>
<keyword evidence="7" id="KW-0067">ATP-binding</keyword>
<keyword evidence="4" id="KW-0808">Transferase</keyword>
<dbReference type="EC" id="2.7.13.3" evidence="2"/>
<dbReference type="Pfam" id="PF02518">
    <property type="entry name" value="HATPase_c"/>
    <property type="match status" value="1"/>
</dbReference>
<dbReference type="AlphaFoldDB" id="A0A2G1DF86"/>
<organism evidence="13 14">
    <name type="scientific">Malaciobacter molluscorum LMG 25693</name>
    <dbReference type="NCBI Taxonomy" id="870501"/>
    <lineage>
        <taxon>Bacteria</taxon>
        <taxon>Pseudomonadati</taxon>
        <taxon>Campylobacterota</taxon>
        <taxon>Epsilonproteobacteria</taxon>
        <taxon>Campylobacterales</taxon>
        <taxon>Arcobacteraceae</taxon>
        <taxon>Malaciobacter</taxon>
    </lineage>
</organism>
<reference evidence="13 14" key="1">
    <citation type="submission" date="2017-09" db="EMBL/GenBank/DDBJ databases">
        <title>Arcobacter canalis sp. nov., a new species isolated from a water canal contaminated with urban sewage.</title>
        <authorList>
            <person name="Perez-Cataluna A."/>
            <person name="Salas-Masso N."/>
            <person name="Figueras M.J."/>
        </authorList>
    </citation>
    <scope>NUCLEOTIDE SEQUENCE [LARGE SCALE GENOMIC DNA]</scope>
    <source>
        <strain evidence="13 14">F98-3</strain>
    </source>
</reference>
<dbReference type="Gene3D" id="1.10.287.130">
    <property type="match status" value="1"/>
</dbReference>
<evidence type="ECO:0000256" key="6">
    <source>
        <dbReference type="ARBA" id="ARBA00022777"/>
    </source>
</evidence>
<evidence type="ECO:0000313" key="13">
    <source>
        <dbReference type="EMBL" id="PHO17157.1"/>
    </source>
</evidence>
<feature type="transmembrane region" description="Helical" evidence="10">
    <location>
        <begin position="48"/>
        <end position="65"/>
    </location>
</feature>
<dbReference type="GO" id="GO:0000155">
    <property type="term" value="F:phosphorelay sensor kinase activity"/>
    <property type="evidence" value="ECO:0007669"/>
    <property type="project" value="InterPro"/>
</dbReference>
<feature type="coiled-coil region" evidence="9">
    <location>
        <begin position="75"/>
        <end position="102"/>
    </location>
</feature>
<evidence type="ECO:0000256" key="3">
    <source>
        <dbReference type="ARBA" id="ARBA00022553"/>
    </source>
</evidence>
<accession>A0A2G1DF86</accession>
<gene>
    <name evidence="12" type="ORF">AMOL_0504</name>
    <name evidence="13" type="ORF">CPU12_11660</name>
</gene>
<dbReference type="EMBL" id="NXFY01000022">
    <property type="protein sequence ID" value="PHO17157.1"/>
    <property type="molecule type" value="Genomic_DNA"/>
</dbReference>
<dbReference type="PANTHER" id="PTHR43065:SF10">
    <property type="entry name" value="PEROXIDE STRESS-ACTIVATED HISTIDINE KINASE MAK3"/>
    <property type="match status" value="1"/>
</dbReference>
<evidence type="ECO:0000313" key="12">
    <source>
        <dbReference type="EMBL" id="AXX91520.1"/>
    </source>
</evidence>
<evidence type="ECO:0000256" key="10">
    <source>
        <dbReference type="SAM" id="Phobius"/>
    </source>
</evidence>
<keyword evidence="10" id="KW-1133">Transmembrane helix</keyword>
<dbReference type="SUPFAM" id="SSF47384">
    <property type="entry name" value="Homodimeric domain of signal transducing histidine kinase"/>
    <property type="match status" value="1"/>
</dbReference>
<dbReference type="InterPro" id="IPR004358">
    <property type="entry name" value="Sig_transdc_His_kin-like_C"/>
</dbReference>
<dbReference type="GO" id="GO:0005524">
    <property type="term" value="F:ATP binding"/>
    <property type="evidence" value="ECO:0007669"/>
    <property type="project" value="UniProtKB-KW"/>
</dbReference>
<feature type="transmembrane region" description="Helical" evidence="10">
    <location>
        <begin position="7"/>
        <end position="28"/>
    </location>
</feature>
<evidence type="ECO:0000256" key="1">
    <source>
        <dbReference type="ARBA" id="ARBA00000085"/>
    </source>
</evidence>
<evidence type="ECO:0000313" key="14">
    <source>
        <dbReference type="Proteomes" id="UP000221222"/>
    </source>
</evidence>
<keyword evidence="9" id="KW-0175">Coiled coil</keyword>
<dbReference type="Gene3D" id="3.30.565.10">
    <property type="entry name" value="Histidine kinase-like ATPase, C-terminal domain"/>
    <property type="match status" value="1"/>
</dbReference>
<feature type="domain" description="Histidine kinase" evidence="11">
    <location>
        <begin position="118"/>
        <end position="333"/>
    </location>
</feature>
<keyword evidence="6 12" id="KW-0418">Kinase</keyword>
<name>A0A2G1DF86_9BACT</name>
<protein>
    <recommendedName>
        <fullName evidence="2">histidine kinase</fullName>
        <ecNumber evidence="2">2.7.13.3</ecNumber>
    </recommendedName>
</protein>
<dbReference type="PANTHER" id="PTHR43065">
    <property type="entry name" value="SENSOR HISTIDINE KINASE"/>
    <property type="match status" value="1"/>
</dbReference>
<dbReference type="SUPFAM" id="SSF55874">
    <property type="entry name" value="ATPase domain of HSP90 chaperone/DNA topoisomerase II/histidine kinase"/>
    <property type="match status" value="1"/>
</dbReference>
<dbReference type="InterPro" id="IPR003661">
    <property type="entry name" value="HisK_dim/P_dom"/>
</dbReference>
<proteinExistence type="predicted"/>
<reference evidence="12 15" key="2">
    <citation type="submission" date="2018-08" db="EMBL/GenBank/DDBJ databases">
        <title>Complete genome of the Arcobacter molluscorum type strain LMG 25693.</title>
        <authorList>
            <person name="Miller W.G."/>
            <person name="Yee E."/>
            <person name="Bono J.L."/>
        </authorList>
    </citation>
    <scope>NUCLEOTIDE SEQUENCE [LARGE SCALE GENOMIC DNA]</scope>
    <source>
        <strain evidence="12 15">CECT 7696</strain>
    </source>
</reference>
<dbReference type="RefSeq" id="WP_099343301.1">
    <property type="nucleotide sequence ID" value="NZ_CP032098.1"/>
</dbReference>
<keyword evidence="5" id="KW-0547">Nucleotide-binding</keyword>
<keyword evidence="10" id="KW-0812">Transmembrane</keyword>
<dbReference type="PRINTS" id="PR00344">
    <property type="entry name" value="BCTRLSENSOR"/>
</dbReference>
<sequence>MFNKLKSISDLIISIVFSIVIWLVLGHYDAFEKLMYFLRTHEEYELDELLLLLMVFGIISIFYIYRRVVEQRVINSQLKKLNETLEQKVKNEIDKRRKQEQMLIQQSKLAAMGEMIGNIAHQWRQPLNALGLVIQNIQFSYSRGELNEENLSRNINKANMLTTNMSNTIDDFRNFFKPDKQKEIFKVYEPIKKAIYLIEATLEKNKIKIETSFENDLEIYGFENEFSQSILNIISNAKDAIIENNISLGEIKIKTFKIEDNIIIEIKDNAGGVKAEIKDKIFEPYFTTKEEGKGMGIGLYMSKTIIENNMDGQINIKDIPNGSCFVIKLSIPNIKNDIR</sequence>
<dbReference type="InterPro" id="IPR003594">
    <property type="entry name" value="HATPase_dom"/>
</dbReference>
<dbReference type="InterPro" id="IPR036890">
    <property type="entry name" value="HATPase_C_sf"/>
</dbReference>
<dbReference type="PROSITE" id="PS50109">
    <property type="entry name" value="HIS_KIN"/>
    <property type="match status" value="1"/>
</dbReference>
<keyword evidence="8" id="KW-0902">Two-component regulatory system</keyword>
<comment type="catalytic activity">
    <reaction evidence="1">
        <text>ATP + protein L-histidine = ADP + protein N-phospho-L-histidine.</text>
        <dbReference type="EC" id="2.7.13.3"/>
    </reaction>
</comment>
<evidence type="ECO:0000259" key="11">
    <source>
        <dbReference type="PROSITE" id="PS50109"/>
    </source>
</evidence>
<evidence type="ECO:0000256" key="5">
    <source>
        <dbReference type="ARBA" id="ARBA00022741"/>
    </source>
</evidence>
<dbReference type="EMBL" id="CP032098">
    <property type="protein sequence ID" value="AXX91520.1"/>
    <property type="molecule type" value="Genomic_DNA"/>
</dbReference>
<dbReference type="CDD" id="cd00082">
    <property type="entry name" value="HisKA"/>
    <property type="match status" value="1"/>
</dbReference>
<evidence type="ECO:0000256" key="9">
    <source>
        <dbReference type="SAM" id="Coils"/>
    </source>
</evidence>
<evidence type="ECO:0000256" key="8">
    <source>
        <dbReference type="ARBA" id="ARBA00023012"/>
    </source>
</evidence>